<dbReference type="InterPro" id="IPR013520">
    <property type="entry name" value="Ribonucl_H"/>
</dbReference>
<evidence type="ECO:0000259" key="10">
    <source>
        <dbReference type="SMART" id="SM00479"/>
    </source>
</evidence>
<dbReference type="InterPro" id="IPR036397">
    <property type="entry name" value="RNaseH_sf"/>
</dbReference>
<evidence type="ECO:0000256" key="6">
    <source>
        <dbReference type="ARBA" id="ARBA00022842"/>
    </source>
</evidence>
<organism evidence="11 12">
    <name type="scientific">Trichinella spiralis</name>
    <name type="common">Trichina worm</name>
    <dbReference type="NCBI Taxonomy" id="6334"/>
    <lineage>
        <taxon>Eukaryota</taxon>
        <taxon>Metazoa</taxon>
        <taxon>Ecdysozoa</taxon>
        <taxon>Nematoda</taxon>
        <taxon>Enoplea</taxon>
        <taxon>Dorylaimia</taxon>
        <taxon>Trichinellida</taxon>
        <taxon>Trichinellidae</taxon>
        <taxon>Trichinella</taxon>
    </lineage>
</organism>
<comment type="similarity">
    <text evidence="7">Belongs to the exonuclease superfamily. TREX family.</text>
</comment>
<dbReference type="PANTHER" id="PTHR13058">
    <property type="entry name" value="THREE PRIME REPAIR EXONUCLEASE 1, 2"/>
    <property type="match status" value="1"/>
</dbReference>
<evidence type="ECO:0000256" key="8">
    <source>
        <dbReference type="SAM" id="MobiDB-lite"/>
    </source>
</evidence>
<proteinExistence type="inferred from homology"/>
<sequence>MNVEHPDKICDGTLVFLDVETTGLVGKQPSITEIAVVAVGRRHFLTFSNNPSAYTKLPRVMSKLVSVINPAKSISPTASLITGLNPANVAAQPTFAEFYQTLHSFLLNLIQPVTLIAHNGLQFDFPILKTEMARCGNPDLPATFFCCDSLKLFRLMDNLLLADMEKKRAYFRTFNNNQNVLTSVALFSSPVSASSAAFSSSTSEAVVQKDDDLVDLPKSSVEMSSSLNCNLQGGIIRYSFAGTESYKLHHTLIDSRWYPNASRKLNFDSNIENDQLFPKKDSPKAKIRLEGICGDSTSLFATFRYSLKDLYLRMFGDKLQMAHCAENDCIALLRCALITPYNNLIFKLRDWMILSVCRGCVSESRADLSLSTVSRTTPRPKLGSKIFNQAMPASRPVLDLFENQPSLSVDVDDLGKLTCGRNVHRCCFLKRPPLFAPLLPNMRPSLVNLLSIVLLVQYTVGDLYFMVENAKVFQCRGINSVLDIPEKEIRVTDTRGREVHYITAPGEFVIHFGKINVKRNLQHLAGEISINLQVPIGGGGPFGIKWDIPYSAVPQKKLIGGYTCDAQSGYVKDGDRNVCRYCDLCQSTAKVERDLSSGHKFLPELGGSEQMFSTMCAEISPRTYTLTRTVRLPSKEELQEMVNQKFNGMDSGLKSKFKIGKGKFQVYLNLKSSPNSPQDSDSFYSSIKGCQCCARGGGGLFCRGCKEKCKSQYAEQCLAPGTQTVACYTVDYSFRASENYGDVQKFLRDNNFVDNGPSAPMGGGVGGGSGGSQHACINAINSPTYQRYCKTRWNPAFCCNLSLFASSVKIKTPPLCIRLKISHALYRTSTDTDMIHLIIGILFFLCFTILLLLCTNKGTLSGGQIPPAVEKLNDSSPTKDESPPQSVTGKSVEQQVEQKTLTTTNSTDVKSQEDSTLMVSFEHPN</sequence>
<accession>A0ABR3L1A3</accession>
<evidence type="ECO:0000256" key="7">
    <source>
        <dbReference type="ARBA" id="ARBA00025769"/>
    </source>
</evidence>
<dbReference type="Proteomes" id="UP001558632">
    <property type="component" value="Unassembled WGS sequence"/>
</dbReference>
<keyword evidence="5" id="KW-0269">Exonuclease</keyword>
<dbReference type="Gene3D" id="3.30.420.10">
    <property type="entry name" value="Ribonuclease H-like superfamily/Ribonuclease H"/>
    <property type="match status" value="1"/>
</dbReference>
<dbReference type="InterPro" id="IPR040393">
    <property type="entry name" value="TREX1/2"/>
</dbReference>
<evidence type="ECO:0000256" key="2">
    <source>
        <dbReference type="ARBA" id="ARBA00022722"/>
    </source>
</evidence>
<protein>
    <submittedName>
        <fullName evidence="11">Protein dyf-4</fullName>
    </submittedName>
</protein>
<keyword evidence="4" id="KW-0378">Hydrolase</keyword>
<keyword evidence="2" id="KW-0540">Nuclease</keyword>
<evidence type="ECO:0000313" key="11">
    <source>
        <dbReference type="EMBL" id="KAL1245559.1"/>
    </source>
</evidence>
<evidence type="ECO:0000256" key="4">
    <source>
        <dbReference type="ARBA" id="ARBA00022801"/>
    </source>
</evidence>
<keyword evidence="9" id="KW-0472">Membrane</keyword>
<dbReference type="EMBL" id="JBEUSY010000085">
    <property type="protein sequence ID" value="KAL1245559.1"/>
    <property type="molecule type" value="Genomic_DNA"/>
</dbReference>
<feature type="domain" description="Exonuclease" evidence="10">
    <location>
        <begin position="13"/>
        <end position="345"/>
    </location>
</feature>
<feature type="region of interest" description="Disordered" evidence="8">
    <location>
        <begin position="867"/>
        <end position="925"/>
    </location>
</feature>
<keyword evidence="9" id="KW-1133">Transmembrane helix</keyword>
<feature type="compositionally biased region" description="Polar residues" evidence="8">
    <location>
        <begin position="883"/>
        <end position="918"/>
    </location>
</feature>
<feature type="compositionally biased region" description="Basic and acidic residues" evidence="8">
    <location>
        <begin position="871"/>
        <end position="882"/>
    </location>
</feature>
<keyword evidence="3" id="KW-0479">Metal-binding</keyword>
<comment type="caution">
    <text evidence="11">The sequence shown here is derived from an EMBL/GenBank/DDBJ whole genome shotgun (WGS) entry which is preliminary data.</text>
</comment>
<keyword evidence="12" id="KW-1185">Reference proteome</keyword>
<comment type="cofactor">
    <cofactor evidence="1">
        <name>Mg(2+)</name>
        <dbReference type="ChEBI" id="CHEBI:18420"/>
    </cofactor>
</comment>
<reference evidence="11 12" key="1">
    <citation type="submission" date="2024-07" db="EMBL/GenBank/DDBJ databases">
        <title>Enhanced genomic and transcriptomic resources for Trichinella pseudospiralis and T. spiralis underpin the discovery of pronounced molecular differences between stages and species.</title>
        <authorList>
            <person name="Pasi K.K."/>
            <person name="La Rosa G."/>
            <person name="Gomez-Morales M.A."/>
            <person name="Tosini F."/>
            <person name="Sumanam S."/>
            <person name="Young N.D."/>
            <person name="Chang B.C."/>
            <person name="Robin G.B."/>
        </authorList>
    </citation>
    <scope>NUCLEOTIDE SEQUENCE [LARGE SCALE GENOMIC DNA]</scope>
    <source>
        <strain evidence="11">ISS534</strain>
    </source>
</reference>
<dbReference type="Pfam" id="PF00929">
    <property type="entry name" value="RNase_T"/>
    <property type="match status" value="1"/>
</dbReference>
<evidence type="ECO:0000313" key="12">
    <source>
        <dbReference type="Proteomes" id="UP001558632"/>
    </source>
</evidence>
<dbReference type="SUPFAM" id="SSF53098">
    <property type="entry name" value="Ribonuclease H-like"/>
    <property type="match status" value="1"/>
</dbReference>
<name>A0ABR3L1A3_TRISP</name>
<dbReference type="PANTHER" id="PTHR13058:SF19">
    <property type="entry name" value="LD40940P"/>
    <property type="match status" value="1"/>
</dbReference>
<feature type="transmembrane region" description="Helical" evidence="9">
    <location>
        <begin position="834"/>
        <end position="854"/>
    </location>
</feature>
<evidence type="ECO:0000256" key="5">
    <source>
        <dbReference type="ARBA" id="ARBA00022839"/>
    </source>
</evidence>
<keyword evidence="9" id="KW-0812">Transmembrane</keyword>
<keyword evidence="6" id="KW-0460">Magnesium</keyword>
<gene>
    <name evidence="11" type="ORF">TSPI_05275</name>
</gene>
<dbReference type="InterPro" id="IPR012337">
    <property type="entry name" value="RNaseH-like_sf"/>
</dbReference>
<evidence type="ECO:0000256" key="3">
    <source>
        <dbReference type="ARBA" id="ARBA00022723"/>
    </source>
</evidence>
<dbReference type="SMART" id="SM00479">
    <property type="entry name" value="EXOIII"/>
    <property type="match status" value="1"/>
</dbReference>
<evidence type="ECO:0000256" key="9">
    <source>
        <dbReference type="SAM" id="Phobius"/>
    </source>
</evidence>
<evidence type="ECO:0000256" key="1">
    <source>
        <dbReference type="ARBA" id="ARBA00001946"/>
    </source>
</evidence>